<evidence type="ECO:0000313" key="2">
    <source>
        <dbReference type="Proteomes" id="UP001056778"/>
    </source>
</evidence>
<proteinExistence type="predicted"/>
<dbReference type="EMBL" id="CM043016">
    <property type="protein sequence ID" value="KAI4468020.1"/>
    <property type="molecule type" value="Genomic_DNA"/>
</dbReference>
<protein>
    <submittedName>
        <fullName evidence="1">Uncharacterized protein</fullName>
    </submittedName>
</protein>
<accession>A0ACB9TMJ1</accession>
<reference evidence="1" key="1">
    <citation type="submission" date="2022-04" db="EMBL/GenBank/DDBJ databases">
        <title>Chromosome-scale genome assembly of Holotrichia oblita Faldermann.</title>
        <authorList>
            <person name="Rongchong L."/>
        </authorList>
    </citation>
    <scope>NUCLEOTIDE SEQUENCE</scope>
    <source>
        <strain evidence="1">81SQS9</strain>
    </source>
</reference>
<name>A0ACB9TMJ1_HOLOL</name>
<dbReference type="Proteomes" id="UP001056778">
    <property type="component" value="Chromosome 2"/>
</dbReference>
<organism evidence="1 2">
    <name type="scientific">Holotrichia oblita</name>
    <name type="common">Chafer beetle</name>
    <dbReference type="NCBI Taxonomy" id="644536"/>
    <lineage>
        <taxon>Eukaryota</taxon>
        <taxon>Metazoa</taxon>
        <taxon>Ecdysozoa</taxon>
        <taxon>Arthropoda</taxon>
        <taxon>Hexapoda</taxon>
        <taxon>Insecta</taxon>
        <taxon>Pterygota</taxon>
        <taxon>Neoptera</taxon>
        <taxon>Endopterygota</taxon>
        <taxon>Coleoptera</taxon>
        <taxon>Polyphaga</taxon>
        <taxon>Scarabaeiformia</taxon>
        <taxon>Scarabaeidae</taxon>
        <taxon>Melolonthinae</taxon>
        <taxon>Holotrichia</taxon>
    </lineage>
</organism>
<comment type="caution">
    <text evidence="1">The sequence shown here is derived from an EMBL/GenBank/DDBJ whole genome shotgun (WGS) entry which is preliminary data.</text>
</comment>
<sequence length="225" mass="25449">MCDGCGGQNKNTTLIGMCSHWLSMQSIVSKIEVIFPVRGHSFIPPDRVFGHIEIKCRKREIILKPEDYLDMFSQCGTVLKVGEDVPIYDWKAEIAEVIKIPGTWHFAFSQAKRMIITKTKNGSTVARGEIAYNSDGGSAKSVSKKGKSLRDLKPAVIHKQYLISQKKKKDVNELILAHYGDAWKNEPDLKFYKYVLEEATEQTEKNPAEVERLCENFEEGPNVVV</sequence>
<gene>
    <name evidence="1" type="ORF">MML48_2g00001855</name>
</gene>
<evidence type="ECO:0000313" key="1">
    <source>
        <dbReference type="EMBL" id="KAI4468020.1"/>
    </source>
</evidence>
<keyword evidence="2" id="KW-1185">Reference proteome</keyword>